<protein>
    <submittedName>
        <fullName evidence="1">Uncharacterized protein</fullName>
    </submittedName>
</protein>
<feature type="non-terminal residue" evidence="1">
    <location>
        <position position="23"/>
    </location>
</feature>
<dbReference type="EMBL" id="LAZR01060837">
    <property type="protein sequence ID" value="KKK64848.1"/>
    <property type="molecule type" value="Genomic_DNA"/>
</dbReference>
<gene>
    <name evidence="1" type="ORF">LCGC14_2980050</name>
</gene>
<evidence type="ECO:0000313" key="1">
    <source>
        <dbReference type="EMBL" id="KKK64848.1"/>
    </source>
</evidence>
<proteinExistence type="predicted"/>
<accession>A0A0F8X7S2</accession>
<reference evidence="1" key="1">
    <citation type="journal article" date="2015" name="Nature">
        <title>Complex archaea that bridge the gap between prokaryotes and eukaryotes.</title>
        <authorList>
            <person name="Spang A."/>
            <person name="Saw J.H."/>
            <person name="Jorgensen S.L."/>
            <person name="Zaremba-Niedzwiedzka K."/>
            <person name="Martijn J."/>
            <person name="Lind A.E."/>
            <person name="van Eijk R."/>
            <person name="Schleper C."/>
            <person name="Guy L."/>
            <person name="Ettema T.J."/>
        </authorList>
    </citation>
    <scope>NUCLEOTIDE SEQUENCE</scope>
</reference>
<dbReference type="AlphaFoldDB" id="A0A0F8X7S2"/>
<name>A0A0F8X7S2_9ZZZZ</name>
<organism evidence="1">
    <name type="scientific">marine sediment metagenome</name>
    <dbReference type="NCBI Taxonomy" id="412755"/>
    <lineage>
        <taxon>unclassified sequences</taxon>
        <taxon>metagenomes</taxon>
        <taxon>ecological metagenomes</taxon>
    </lineage>
</organism>
<sequence length="23" mass="2483">MTIKPKGVNIDKSFTVSGVKYIG</sequence>
<comment type="caution">
    <text evidence="1">The sequence shown here is derived from an EMBL/GenBank/DDBJ whole genome shotgun (WGS) entry which is preliminary data.</text>
</comment>